<evidence type="ECO:0000313" key="11">
    <source>
        <dbReference type="EMBL" id="GHA83450.1"/>
    </source>
</evidence>
<dbReference type="InterPro" id="IPR001789">
    <property type="entry name" value="Sig_transdc_resp-reg_receiver"/>
</dbReference>
<keyword evidence="8" id="KW-1133">Transmembrane helix</keyword>
<reference evidence="11" key="2">
    <citation type="submission" date="2020-09" db="EMBL/GenBank/DDBJ databases">
        <authorList>
            <person name="Sun Q."/>
            <person name="Kim S."/>
        </authorList>
    </citation>
    <scope>NUCLEOTIDE SEQUENCE</scope>
    <source>
        <strain evidence="11">KCTC 23077</strain>
    </source>
</reference>
<keyword evidence="4" id="KW-0808">Transferase</keyword>
<dbReference type="GO" id="GO:0005886">
    <property type="term" value="C:plasma membrane"/>
    <property type="evidence" value="ECO:0007669"/>
    <property type="project" value="UniProtKB-ARBA"/>
</dbReference>
<evidence type="ECO:0000256" key="5">
    <source>
        <dbReference type="ARBA" id="ARBA00022777"/>
    </source>
</evidence>
<dbReference type="SMART" id="SM00387">
    <property type="entry name" value="HATPase_c"/>
    <property type="match status" value="2"/>
</dbReference>
<dbReference type="RefSeq" id="WP_189456457.1">
    <property type="nucleotide sequence ID" value="NZ_BMYD01000003.1"/>
</dbReference>
<evidence type="ECO:0000256" key="6">
    <source>
        <dbReference type="PROSITE-ProRule" id="PRU00169"/>
    </source>
</evidence>
<dbReference type="AlphaFoldDB" id="A0A918T4K9"/>
<dbReference type="Pfam" id="PF25487">
    <property type="entry name" value="ETR1_N"/>
    <property type="match status" value="1"/>
</dbReference>
<evidence type="ECO:0000256" key="2">
    <source>
        <dbReference type="ARBA" id="ARBA00012438"/>
    </source>
</evidence>
<sequence length="825" mass="89821">MPNWWQDMLEKSLYFMPHGHCYLWIPWLLWLHVGSDLLIGTAYVSISLILWLLVRRIRLPFSPVFIAFGLFIALCGATHYMAIWNVWNADYVASGLLKAATAAASVATAIGLFYVRPQIEAVVHAARLSEERRVRLESTNAELEAMVAKVRELDELKNQFFANVSHELRTPLMLILGPAEQLLTRSALGEAERRSIADIRANGQVLLKHVNDLLDLAKIDFGQGHLDAHDIELAGWFRRICAHFGSLAQQRGIEFTVDVPDRLDTRIDPDKLERVLVNLLSNAFKFTPDGGIVRARLTRDGDTLHMAVDDSGPGVPASQREVIFERFRQAEGGTTRRHGGTGLGLNIAREFIHLHGGHIHVTDAPDGGARFAASWPRIAPEAEAGAASAHVRDETMAPALAGTLQALSADAAIGSHAALPSAPGRPEVLLVEDNAELRAFIAGVLTEHYNVALAVDGHDGLERARALRPDLVITDVMMPRMGGDELVRALREESVFDATPILLLSARADDALRVELLSTGAQDYLTKPFLPQELLARTGNLIAAKRAVDILRDSVQSLSTDLGDLSHEVAAKTHALRAALSAADAARVQAERANEIKGAFLALVSHELRAPLSTLHLNAQLLARQPVESLPVPIRDAISRQLRGSQRLTTLVDGLLEYTRVESGAMEIRCTRVDLAALARDAIEAQSETVPPGVELVLEPPGPLRALDSDPRLLGVVLSNLLTNALKFTQAGTVTLAVSSADHTHTVEVRDTGIGIDAADLERIFEPFEQLEPIKRKSVPGVGLGLALVRQIVHAMHGTIEVESRPGAGTMFRVTLPSRPPEVIE</sequence>
<reference evidence="11" key="1">
    <citation type="journal article" date="2014" name="Int. J. Syst. Evol. Microbiol.">
        <title>Complete genome sequence of Corynebacterium casei LMG S-19264T (=DSM 44701T), isolated from a smear-ripened cheese.</title>
        <authorList>
            <consortium name="US DOE Joint Genome Institute (JGI-PGF)"/>
            <person name="Walter F."/>
            <person name="Albersmeier A."/>
            <person name="Kalinowski J."/>
            <person name="Ruckert C."/>
        </authorList>
    </citation>
    <scope>NUCLEOTIDE SEQUENCE</scope>
    <source>
        <strain evidence="11">KCTC 23077</strain>
    </source>
</reference>
<dbReference type="PANTHER" id="PTHR43547">
    <property type="entry name" value="TWO-COMPONENT HISTIDINE KINASE"/>
    <property type="match status" value="1"/>
</dbReference>
<comment type="catalytic activity">
    <reaction evidence="1">
        <text>ATP + protein L-histidine = ADP + protein N-phospho-L-histidine.</text>
        <dbReference type="EC" id="2.7.13.3"/>
    </reaction>
</comment>
<dbReference type="EMBL" id="BMYD01000003">
    <property type="protein sequence ID" value="GHA83450.1"/>
    <property type="molecule type" value="Genomic_DNA"/>
</dbReference>
<evidence type="ECO:0000256" key="1">
    <source>
        <dbReference type="ARBA" id="ARBA00000085"/>
    </source>
</evidence>
<dbReference type="Pfam" id="PF00512">
    <property type="entry name" value="HisKA"/>
    <property type="match status" value="2"/>
</dbReference>
<dbReference type="InterPro" id="IPR003661">
    <property type="entry name" value="HisK_dim/P_dom"/>
</dbReference>
<organism evidence="11 12">
    <name type="scientific">Cognatilysobacter bugurensis</name>
    <dbReference type="NCBI Taxonomy" id="543356"/>
    <lineage>
        <taxon>Bacteria</taxon>
        <taxon>Pseudomonadati</taxon>
        <taxon>Pseudomonadota</taxon>
        <taxon>Gammaproteobacteria</taxon>
        <taxon>Lysobacterales</taxon>
        <taxon>Lysobacteraceae</taxon>
        <taxon>Cognatilysobacter</taxon>
    </lineage>
</organism>
<name>A0A918T4K9_9GAMM</name>
<keyword evidence="12" id="KW-1185">Reference proteome</keyword>
<keyword evidence="5 11" id="KW-0418">Kinase</keyword>
<accession>A0A918T4K9</accession>
<dbReference type="PANTHER" id="PTHR43547:SF2">
    <property type="entry name" value="HYBRID SIGNAL TRANSDUCTION HISTIDINE KINASE C"/>
    <property type="match status" value="1"/>
</dbReference>
<dbReference type="PROSITE" id="PS50109">
    <property type="entry name" value="HIS_KIN"/>
    <property type="match status" value="2"/>
</dbReference>
<feature type="modified residue" description="4-aspartylphosphate" evidence="6">
    <location>
        <position position="475"/>
    </location>
</feature>
<dbReference type="CDD" id="cd17574">
    <property type="entry name" value="REC_OmpR"/>
    <property type="match status" value="1"/>
</dbReference>
<evidence type="ECO:0000256" key="4">
    <source>
        <dbReference type="ARBA" id="ARBA00022679"/>
    </source>
</evidence>
<protein>
    <recommendedName>
        <fullName evidence="2">histidine kinase</fullName>
        <ecNumber evidence="2">2.7.13.3</ecNumber>
    </recommendedName>
</protein>
<evidence type="ECO:0000256" key="3">
    <source>
        <dbReference type="ARBA" id="ARBA00022553"/>
    </source>
</evidence>
<dbReference type="PRINTS" id="PR00344">
    <property type="entry name" value="BCTRLSENSOR"/>
</dbReference>
<feature type="transmembrane region" description="Helical" evidence="8">
    <location>
        <begin position="37"/>
        <end position="54"/>
    </location>
</feature>
<keyword evidence="8" id="KW-0472">Membrane</keyword>
<evidence type="ECO:0000259" key="9">
    <source>
        <dbReference type="PROSITE" id="PS50109"/>
    </source>
</evidence>
<dbReference type="CDD" id="cd16922">
    <property type="entry name" value="HATPase_EvgS-ArcB-TorS-like"/>
    <property type="match status" value="1"/>
</dbReference>
<dbReference type="FunFam" id="3.30.565.10:FF:000006">
    <property type="entry name" value="Sensor histidine kinase WalK"/>
    <property type="match status" value="2"/>
</dbReference>
<feature type="domain" description="Histidine kinase" evidence="9">
    <location>
        <begin position="163"/>
        <end position="379"/>
    </location>
</feature>
<dbReference type="InterPro" id="IPR036097">
    <property type="entry name" value="HisK_dim/P_sf"/>
</dbReference>
<dbReference type="SUPFAM" id="SSF55874">
    <property type="entry name" value="ATPase domain of HSP90 chaperone/DNA topoisomerase II/histidine kinase"/>
    <property type="match status" value="2"/>
</dbReference>
<dbReference type="PROSITE" id="PS50110">
    <property type="entry name" value="RESPONSE_REGULATORY"/>
    <property type="match status" value="1"/>
</dbReference>
<dbReference type="InterPro" id="IPR004358">
    <property type="entry name" value="Sig_transdc_His_kin-like_C"/>
</dbReference>
<dbReference type="Pfam" id="PF02518">
    <property type="entry name" value="HATPase_c"/>
    <property type="match status" value="2"/>
</dbReference>
<comment type="caution">
    <text evidence="11">The sequence shown here is derived from an EMBL/GenBank/DDBJ whole genome shotgun (WGS) entry which is preliminary data.</text>
</comment>
<dbReference type="InterPro" id="IPR058544">
    <property type="entry name" value="ETR1_N"/>
</dbReference>
<dbReference type="InterPro" id="IPR011006">
    <property type="entry name" value="CheY-like_superfamily"/>
</dbReference>
<dbReference type="InterPro" id="IPR005467">
    <property type="entry name" value="His_kinase_dom"/>
</dbReference>
<feature type="domain" description="Histidine kinase" evidence="9">
    <location>
        <begin position="603"/>
        <end position="820"/>
    </location>
</feature>
<dbReference type="GO" id="GO:0000155">
    <property type="term" value="F:phosphorelay sensor kinase activity"/>
    <property type="evidence" value="ECO:0007669"/>
    <property type="project" value="InterPro"/>
</dbReference>
<dbReference type="SMART" id="SM00448">
    <property type="entry name" value="REC"/>
    <property type="match status" value="1"/>
</dbReference>
<keyword evidence="7" id="KW-0175">Coiled coil</keyword>
<dbReference type="Pfam" id="PF00072">
    <property type="entry name" value="Response_reg"/>
    <property type="match status" value="1"/>
</dbReference>
<dbReference type="SMART" id="SM00388">
    <property type="entry name" value="HisKA"/>
    <property type="match status" value="2"/>
</dbReference>
<gene>
    <name evidence="11" type="ORF">GCM10007067_21960</name>
</gene>
<dbReference type="InterPro" id="IPR036890">
    <property type="entry name" value="HATPase_C_sf"/>
</dbReference>
<dbReference type="EC" id="2.7.13.3" evidence="2"/>
<dbReference type="Proteomes" id="UP000646426">
    <property type="component" value="Unassembled WGS sequence"/>
</dbReference>
<dbReference type="Gene3D" id="3.30.565.10">
    <property type="entry name" value="Histidine kinase-like ATPase, C-terminal domain"/>
    <property type="match status" value="2"/>
</dbReference>
<feature type="transmembrane region" description="Helical" evidence="8">
    <location>
        <begin position="61"/>
        <end position="83"/>
    </location>
</feature>
<dbReference type="SUPFAM" id="SSF52172">
    <property type="entry name" value="CheY-like"/>
    <property type="match status" value="1"/>
</dbReference>
<evidence type="ECO:0000256" key="7">
    <source>
        <dbReference type="SAM" id="Coils"/>
    </source>
</evidence>
<keyword evidence="3 6" id="KW-0597">Phosphoprotein</keyword>
<feature type="domain" description="Response regulatory" evidence="10">
    <location>
        <begin position="427"/>
        <end position="542"/>
    </location>
</feature>
<proteinExistence type="predicted"/>
<evidence type="ECO:0000313" key="12">
    <source>
        <dbReference type="Proteomes" id="UP000646426"/>
    </source>
</evidence>
<dbReference type="Gene3D" id="1.10.287.130">
    <property type="match status" value="2"/>
</dbReference>
<evidence type="ECO:0000259" key="10">
    <source>
        <dbReference type="PROSITE" id="PS50110"/>
    </source>
</evidence>
<keyword evidence="8" id="KW-0812">Transmembrane</keyword>
<feature type="coiled-coil region" evidence="7">
    <location>
        <begin position="126"/>
        <end position="156"/>
    </location>
</feature>
<dbReference type="Gene3D" id="3.40.50.2300">
    <property type="match status" value="1"/>
</dbReference>
<evidence type="ECO:0000256" key="8">
    <source>
        <dbReference type="SAM" id="Phobius"/>
    </source>
</evidence>
<dbReference type="InterPro" id="IPR003594">
    <property type="entry name" value="HATPase_dom"/>
</dbReference>
<dbReference type="CDD" id="cd00082">
    <property type="entry name" value="HisKA"/>
    <property type="match status" value="2"/>
</dbReference>
<dbReference type="SUPFAM" id="SSF47384">
    <property type="entry name" value="Homodimeric domain of signal transducing histidine kinase"/>
    <property type="match status" value="2"/>
</dbReference>